<dbReference type="EMBL" id="BMAT01004048">
    <property type="protein sequence ID" value="GFR67135.1"/>
    <property type="molecule type" value="Genomic_DNA"/>
</dbReference>
<name>A0AAV4F2X5_9GAST</name>
<dbReference type="SUPFAM" id="SSF57184">
    <property type="entry name" value="Growth factor receptor domain"/>
    <property type="match status" value="1"/>
</dbReference>
<comment type="caution">
    <text evidence="3">The sequence shown here is derived from an EMBL/GenBank/DDBJ whole genome shotgun (WGS) entry which is preliminary data.</text>
</comment>
<dbReference type="GO" id="GO:0003676">
    <property type="term" value="F:nucleic acid binding"/>
    <property type="evidence" value="ECO:0007669"/>
    <property type="project" value="InterPro"/>
</dbReference>
<dbReference type="PROSITE" id="PS50234">
    <property type="entry name" value="VWFA"/>
    <property type="match status" value="1"/>
</dbReference>
<keyword evidence="4" id="KW-1185">Reference proteome</keyword>
<feature type="domain" description="VWFA" evidence="2">
    <location>
        <begin position="82"/>
        <end position="263"/>
    </location>
</feature>
<dbReference type="InterPro" id="IPR001888">
    <property type="entry name" value="Transposase_1"/>
</dbReference>
<dbReference type="PANTHER" id="PTHR46060">
    <property type="entry name" value="MARINER MOS1 TRANSPOSASE-LIKE PROTEIN"/>
    <property type="match status" value="1"/>
</dbReference>
<evidence type="ECO:0000259" key="2">
    <source>
        <dbReference type="PROSITE" id="PS50234"/>
    </source>
</evidence>
<dbReference type="Pfam" id="PF00092">
    <property type="entry name" value="VWA"/>
    <property type="match status" value="1"/>
</dbReference>
<dbReference type="CDD" id="cd00185">
    <property type="entry name" value="TNFRSF"/>
    <property type="match status" value="1"/>
</dbReference>
<gene>
    <name evidence="3" type="ORF">ElyMa_001989500</name>
</gene>
<protein>
    <submittedName>
        <fullName evidence="3">Sushi, von Willebrand factor type A, EGF and pentraxin domain containing 1, mRNA protein</fullName>
    </submittedName>
</protein>
<feature type="signal peptide" evidence="1">
    <location>
        <begin position="1"/>
        <end position="26"/>
    </location>
</feature>
<dbReference type="Proteomes" id="UP000762676">
    <property type="component" value="Unassembled WGS sequence"/>
</dbReference>
<evidence type="ECO:0000313" key="3">
    <source>
        <dbReference type="EMBL" id="GFR67135.1"/>
    </source>
</evidence>
<keyword evidence="1" id="KW-0732">Signal</keyword>
<reference evidence="3 4" key="1">
    <citation type="journal article" date="2021" name="Elife">
        <title>Chloroplast acquisition without the gene transfer in kleptoplastic sea slugs, Plakobranchus ocellatus.</title>
        <authorList>
            <person name="Maeda T."/>
            <person name="Takahashi S."/>
            <person name="Yoshida T."/>
            <person name="Shimamura S."/>
            <person name="Takaki Y."/>
            <person name="Nagai Y."/>
            <person name="Toyoda A."/>
            <person name="Suzuki Y."/>
            <person name="Arimoto A."/>
            <person name="Ishii H."/>
            <person name="Satoh N."/>
            <person name="Nishiyama T."/>
            <person name="Hasebe M."/>
            <person name="Maruyama T."/>
            <person name="Minagawa J."/>
            <person name="Obokata J."/>
            <person name="Shigenobu S."/>
        </authorList>
    </citation>
    <scope>NUCLEOTIDE SEQUENCE [LARGE SCALE GENOMIC DNA]</scope>
</reference>
<dbReference type="InterPro" id="IPR002035">
    <property type="entry name" value="VWF_A"/>
</dbReference>
<dbReference type="SUPFAM" id="SSF53300">
    <property type="entry name" value="vWA-like"/>
    <property type="match status" value="1"/>
</dbReference>
<dbReference type="InterPro" id="IPR036397">
    <property type="entry name" value="RNaseH_sf"/>
</dbReference>
<dbReference type="Gene3D" id="3.30.420.10">
    <property type="entry name" value="Ribonuclease H-like superfamily/Ribonuclease H"/>
    <property type="match status" value="1"/>
</dbReference>
<organism evidence="3 4">
    <name type="scientific">Elysia marginata</name>
    <dbReference type="NCBI Taxonomy" id="1093978"/>
    <lineage>
        <taxon>Eukaryota</taxon>
        <taxon>Metazoa</taxon>
        <taxon>Spiralia</taxon>
        <taxon>Lophotrochozoa</taxon>
        <taxon>Mollusca</taxon>
        <taxon>Gastropoda</taxon>
        <taxon>Heterobranchia</taxon>
        <taxon>Euthyneura</taxon>
        <taxon>Panpulmonata</taxon>
        <taxon>Sacoglossa</taxon>
        <taxon>Placobranchoidea</taxon>
        <taxon>Plakobranchidae</taxon>
        <taxon>Elysia</taxon>
    </lineage>
</organism>
<proteinExistence type="predicted"/>
<dbReference type="SMART" id="SM01411">
    <property type="entry name" value="Ephrin_rec_like"/>
    <property type="match status" value="1"/>
</dbReference>
<dbReference type="Gene3D" id="3.40.50.410">
    <property type="entry name" value="von Willebrand factor, type A domain"/>
    <property type="match status" value="1"/>
</dbReference>
<dbReference type="CDD" id="cd01450">
    <property type="entry name" value="vWFA_subfamily_ECM"/>
    <property type="match status" value="1"/>
</dbReference>
<dbReference type="InterPro" id="IPR036465">
    <property type="entry name" value="vWFA_dom_sf"/>
</dbReference>
<dbReference type="InterPro" id="IPR011641">
    <property type="entry name" value="Tyr-kin_ephrin_A/B_rcpt-like"/>
</dbReference>
<dbReference type="Pfam" id="PF07699">
    <property type="entry name" value="Ephrin_rec_like"/>
    <property type="match status" value="1"/>
</dbReference>
<sequence length="614" mass="69474">MASIPRIARAIFVLAVSLTLCGIAHSRRQNGRRRMFFRRQYHYNQFMRQTAMVYEKAKVETLGDIFKRHVQQLRHTRNRQVELVFLVDSSGTVGKHYFFEEIRFVRNLLSDFTVEENATRVSIITFSSPDKVFRPVDYLTTPSADNHKCKLLGEDVPKVKYTPGGTYTLGALLEAEKVLQHARPNAVRAIFLMTDGYSNGGHPVPVAKRLKRQGVKIFTFGIRDGFLWELKEMASEPKNETCYILDSFKEFEGLAKRALHADLQSGTYLEQTRGKCGQLCADELLCCHANASCACGTYTGLYECLCRPGYYGTGRGKTGCQPCPHGTYKNETGYGDESSCTRCPDEHQTTPLGAVSEQQCVCKRGYRQFGTNECTGKESLSDCPRPGRPKSCVSEQTIASIKRNIDKDPHISVRELSDTNGLSYGTVHTIITEHLRLKKVFVRWIPHLLTVDQKRERVRCAVGLLNMFEPLGLKRLSDIVSGDETWFPFFIIPPKRLNRMWVDGQGDRHVMLRPGFQSRKRMFTVFFNYSGPLVVAILPQDTTMTATYYVQNVLSQVKSAINEQRPKVSTSRTLLLPDNAGPRKARATTQPLREIGIQVLPHPAYSSNLAPRDF</sequence>
<dbReference type="InterPro" id="IPR009030">
    <property type="entry name" value="Growth_fac_rcpt_cys_sf"/>
</dbReference>
<dbReference type="PANTHER" id="PTHR46060:SF1">
    <property type="entry name" value="MARINER MOS1 TRANSPOSASE-LIKE PROTEIN"/>
    <property type="match status" value="1"/>
</dbReference>
<dbReference type="Pfam" id="PF01359">
    <property type="entry name" value="Transposase_1"/>
    <property type="match status" value="1"/>
</dbReference>
<dbReference type="SMART" id="SM00327">
    <property type="entry name" value="VWA"/>
    <property type="match status" value="1"/>
</dbReference>
<evidence type="ECO:0000256" key="1">
    <source>
        <dbReference type="SAM" id="SignalP"/>
    </source>
</evidence>
<dbReference type="Gene3D" id="2.10.50.10">
    <property type="entry name" value="Tumor Necrosis Factor Receptor, subunit A, domain 2"/>
    <property type="match status" value="1"/>
</dbReference>
<accession>A0AAV4F2X5</accession>
<dbReference type="InterPro" id="IPR052709">
    <property type="entry name" value="Transposase-MT_Hybrid"/>
</dbReference>
<evidence type="ECO:0000313" key="4">
    <source>
        <dbReference type="Proteomes" id="UP000762676"/>
    </source>
</evidence>
<dbReference type="AlphaFoldDB" id="A0AAV4F2X5"/>
<feature type="chain" id="PRO_5043371622" evidence="1">
    <location>
        <begin position="27"/>
        <end position="614"/>
    </location>
</feature>